<gene>
    <name evidence="8" type="ordered locus">Mar181_1481</name>
</gene>
<evidence type="ECO:0000313" key="9">
    <source>
        <dbReference type="Proteomes" id="UP000009230"/>
    </source>
</evidence>
<name>F6CXW2_MARPP</name>
<keyword evidence="3" id="KW-1003">Cell membrane</keyword>
<dbReference type="AlphaFoldDB" id="F6CXW2"/>
<evidence type="ECO:0000256" key="2">
    <source>
        <dbReference type="ARBA" id="ARBA00008520"/>
    </source>
</evidence>
<comment type="similarity">
    <text evidence="2">Belongs to the bacterial solute-binding protein 1 family.</text>
</comment>
<evidence type="ECO:0000256" key="5">
    <source>
        <dbReference type="ARBA" id="ARBA00023136"/>
    </source>
</evidence>
<dbReference type="PANTHER" id="PTHR43649">
    <property type="entry name" value="ARABINOSE-BINDING PROTEIN-RELATED"/>
    <property type="match status" value="1"/>
</dbReference>
<keyword evidence="4" id="KW-0732">Signal</keyword>
<dbReference type="eggNOG" id="COG1653">
    <property type="taxonomic scope" value="Bacteria"/>
</dbReference>
<keyword evidence="6" id="KW-0564">Palmitate</keyword>
<evidence type="ECO:0000256" key="3">
    <source>
        <dbReference type="ARBA" id="ARBA00022475"/>
    </source>
</evidence>
<evidence type="ECO:0000256" key="4">
    <source>
        <dbReference type="ARBA" id="ARBA00022729"/>
    </source>
</evidence>
<dbReference type="OrthoDB" id="9762335at2"/>
<protein>
    <submittedName>
        <fullName evidence="8">Extracellular solute-binding protein family 1</fullName>
    </submittedName>
</protein>
<reference evidence="8 9" key="1">
    <citation type="journal article" date="2012" name="Stand. Genomic Sci.">
        <title>Complete genome sequence of Marinomonas posidonica type strain (IVIA-Po-181(T)).</title>
        <authorList>
            <person name="Lucas-Elio P."/>
            <person name="Goodwin L."/>
            <person name="Woyke T."/>
            <person name="Pitluck S."/>
            <person name="Nolan M."/>
            <person name="Kyrpides N.C."/>
            <person name="Detter J.C."/>
            <person name="Copeland A."/>
            <person name="Lu M."/>
            <person name="Bruce D."/>
            <person name="Detter C."/>
            <person name="Tapia R."/>
            <person name="Han S."/>
            <person name="Land M.L."/>
            <person name="Ivanova N."/>
            <person name="Mikhailova N."/>
            <person name="Johnston A.W."/>
            <person name="Sanchez-Amat A."/>
        </authorList>
    </citation>
    <scope>NUCLEOTIDE SEQUENCE [LARGE SCALE GENOMIC DNA]</scope>
    <source>
        <strain evidence="9">CECT 7376 / NCIMB 14433 / IVIA-Po-181</strain>
    </source>
</reference>
<evidence type="ECO:0000256" key="6">
    <source>
        <dbReference type="ARBA" id="ARBA00023139"/>
    </source>
</evidence>
<dbReference type="STRING" id="491952.Mar181_1481"/>
<accession>F6CXW2</accession>
<keyword evidence="5" id="KW-0472">Membrane</keyword>
<keyword evidence="7" id="KW-0449">Lipoprotein</keyword>
<dbReference type="SUPFAM" id="SSF53850">
    <property type="entry name" value="Periplasmic binding protein-like II"/>
    <property type="match status" value="1"/>
</dbReference>
<dbReference type="Pfam" id="PF13416">
    <property type="entry name" value="SBP_bac_8"/>
    <property type="match status" value="1"/>
</dbReference>
<dbReference type="InterPro" id="IPR006059">
    <property type="entry name" value="SBP"/>
</dbReference>
<dbReference type="GO" id="GO:0042597">
    <property type="term" value="C:periplasmic space"/>
    <property type="evidence" value="ECO:0007669"/>
    <property type="project" value="UniProtKB-SubCell"/>
</dbReference>
<evidence type="ECO:0000313" key="8">
    <source>
        <dbReference type="EMBL" id="AEF54524.1"/>
    </source>
</evidence>
<dbReference type="KEGG" id="mpc:Mar181_1481"/>
<comment type="subcellular location">
    <subcellularLocation>
        <location evidence="1">Periplasm</location>
    </subcellularLocation>
</comment>
<evidence type="ECO:0000256" key="1">
    <source>
        <dbReference type="ARBA" id="ARBA00004418"/>
    </source>
</evidence>
<dbReference type="Gene3D" id="3.40.190.10">
    <property type="entry name" value="Periplasmic binding protein-like II"/>
    <property type="match status" value="1"/>
</dbReference>
<dbReference type="PANTHER" id="PTHR43649:SF33">
    <property type="entry name" value="POLYGALACTURONAN_RHAMNOGALACTURONAN-BINDING PROTEIN YTCQ"/>
    <property type="match status" value="1"/>
</dbReference>
<organism evidence="8 9">
    <name type="scientific">Marinomonas posidonica (strain CECT 7376 / NCIMB 14433 / IVIA-Po-181)</name>
    <dbReference type="NCBI Taxonomy" id="491952"/>
    <lineage>
        <taxon>Bacteria</taxon>
        <taxon>Pseudomonadati</taxon>
        <taxon>Pseudomonadota</taxon>
        <taxon>Gammaproteobacteria</taxon>
        <taxon>Oceanospirillales</taxon>
        <taxon>Oceanospirillaceae</taxon>
        <taxon>Marinomonas</taxon>
    </lineage>
</organism>
<sequence>MKLPVWWLVGLSFFSDVLMAAPQEISLWRHMSSETVVRNSLAAIQRFNDSQNKWRVVPDLIPEASYTLSIRAAAQAELLPCIIAIDQPLVPNFAWRGFLHPLDGLLDDKVLASLNTTGKGVYNGRVYSVGGAEVALALFTTKSLLEKISVRYPTIDRPWNKTEFMAVLDAVKATGDYQYPLDMRAQDVTEWIPYAWAPLMLSWGADLIDRSDFMTVEGVLNSPEAIQFGLWIQSLVQDKYINAYPQNDNGFVNGDIGIQYGGSWSLTSYYNRFKEDLAVLPVPDFGHGARIGGGSWHWAMTESCSYPEAAKDLLTFLMTAEEQAAVSKVIGIFPTNANALELTDSYSEEGRWRMLFDFSKRFSILRPETPAYAVISSSYKKAISDILNDMPPKLAFDIAVENIKVAFERNQNYGAR</sequence>
<dbReference type="InterPro" id="IPR050490">
    <property type="entry name" value="Bact_solute-bd_prot1"/>
</dbReference>
<dbReference type="Proteomes" id="UP000009230">
    <property type="component" value="Chromosome"/>
</dbReference>
<proteinExistence type="inferred from homology"/>
<dbReference type="EMBL" id="CP002771">
    <property type="protein sequence ID" value="AEF54524.1"/>
    <property type="molecule type" value="Genomic_DNA"/>
</dbReference>
<dbReference type="RefSeq" id="WP_013795999.1">
    <property type="nucleotide sequence ID" value="NC_015559.1"/>
</dbReference>
<evidence type="ECO:0000256" key="7">
    <source>
        <dbReference type="ARBA" id="ARBA00023288"/>
    </source>
</evidence>
<dbReference type="HOGENOM" id="CLU_031285_10_4_6"/>
<keyword evidence="9" id="KW-1185">Reference proteome</keyword>